<proteinExistence type="predicted"/>
<keyword evidence="4" id="KW-1185">Reference proteome</keyword>
<dbReference type="PANTHER" id="PTHR38081">
    <property type="entry name" value="WAP DOMAIN-CONTAINING PROTEIN"/>
    <property type="match status" value="1"/>
</dbReference>
<dbReference type="GeneID" id="14867429"/>
<reference evidence="4" key="1">
    <citation type="journal article" date="2011" name="Genome Res.">
        <title>Phylogeny-wide analysis of social amoeba genomes highlights ancient origins for complex intercellular communication.</title>
        <authorList>
            <person name="Heidel A.J."/>
            <person name="Lawal H.M."/>
            <person name="Felder M."/>
            <person name="Schilde C."/>
            <person name="Helps N.R."/>
            <person name="Tunggal B."/>
            <person name="Rivero F."/>
            <person name="John U."/>
            <person name="Schleicher M."/>
            <person name="Eichinger L."/>
            <person name="Platzer M."/>
            <person name="Noegel A.A."/>
            <person name="Schaap P."/>
            <person name="Gloeckner G."/>
        </authorList>
    </citation>
    <scope>NUCLEOTIDE SEQUENCE [LARGE SCALE GENOMIC DNA]</scope>
    <source>
        <strain evidence="4">SH3</strain>
    </source>
</reference>
<dbReference type="OrthoDB" id="26379at2759"/>
<organism evidence="3 4">
    <name type="scientific">Cavenderia fasciculata</name>
    <name type="common">Slime mold</name>
    <name type="synonym">Dictyostelium fasciculatum</name>
    <dbReference type="NCBI Taxonomy" id="261658"/>
    <lineage>
        <taxon>Eukaryota</taxon>
        <taxon>Amoebozoa</taxon>
        <taxon>Evosea</taxon>
        <taxon>Eumycetozoa</taxon>
        <taxon>Dictyostelia</taxon>
        <taxon>Acytosteliales</taxon>
        <taxon>Cavenderiaceae</taxon>
        <taxon>Cavenderia</taxon>
    </lineage>
</organism>
<feature type="compositionally biased region" description="Low complexity" evidence="1">
    <location>
        <begin position="286"/>
        <end position="306"/>
    </location>
</feature>
<dbReference type="AlphaFoldDB" id="F4Q9K8"/>
<dbReference type="InterPro" id="IPR009097">
    <property type="entry name" value="Cyclic_Pdiesterase"/>
</dbReference>
<name>F4Q9K8_CACFS</name>
<keyword evidence="2" id="KW-0812">Transmembrane</keyword>
<feature type="region of interest" description="Disordered" evidence="1">
    <location>
        <begin position="283"/>
        <end position="306"/>
    </location>
</feature>
<evidence type="ECO:0000256" key="1">
    <source>
        <dbReference type="SAM" id="MobiDB-lite"/>
    </source>
</evidence>
<dbReference type="PANTHER" id="PTHR38081:SF1">
    <property type="entry name" value="WAP DOMAIN-CONTAINING PROTEIN"/>
    <property type="match status" value="1"/>
</dbReference>
<dbReference type="KEGG" id="dfa:DFA_10211"/>
<dbReference type="Proteomes" id="UP000007797">
    <property type="component" value="Unassembled WGS sequence"/>
</dbReference>
<keyword evidence="2" id="KW-0472">Membrane</keyword>
<evidence type="ECO:0000313" key="4">
    <source>
        <dbReference type="Proteomes" id="UP000007797"/>
    </source>
</evidence>
<feature type="transmembrane region" description="Helical" evidence="2">
    <location>
        <begin position="5"/>
        <end position="21"/>
    </location>
</feature>
<evidence type="ECO:0000256" key="2">
    <source>
        <dbReference type="SAM" id="Phobius"/>
    </source>
</evidence>
<sequence>MNRVVYLLFNSIVLIAISFIVNHNNGPMLNAVNAISLDIHLSLDNNTFDLVVGYNKQIRSLAPNDQIDLGNTSLPHITLYLTDFDNNSISFIQQDLSEKANDCEILLNQIVVQGQYAMWYVENNDCLQYMSDLVVNTTYQYIVPNQPIPDWVLQLPEPLRTLKIDMIEKYGSPNVFSQFQPHITLAWDQYDNMTAVFEELSIPDHTYISPSVGVGDVGNYGTVLNNQYALYNFNGRIHFQFANDPNPPHFLNNKNNNLISNLNKIDIIDLYISYIIQKKSKYSNNTHPSTTTTSTTTATTTHSTCD</sequence>
<dbReference type="OMA" id="QTIPDWV"/>
<protein>
    <submittedName>
        <fullName evidence="3">Uncharacterized protein</fullName>
    </submittedName>
</protein>
<dbReference type="RefSeq" id="XP_004354119.1">
    <property type="nucleotide sequence ID" value="XM_004354067.1"/>
</dbReference>
<accession>F4Q9K8</accession>
<dbReference type="SUPFAM" id="SSF55144">
    <property type="entry name" value="LigT-like"/>
    <property type="match status" value="1"/>
</dbReference>
<gene>
    <name evidence="3" type="ORF">DFA_10211</name>
</gene>
<dbReference type="EMBL" id="GL883026">
    <property type="protein sequence ID" value="EGG15377.1"/>
    <property type="molecule type" value="Genomic_DNA"/>
</dbReference>
<evidence type="ECO:0000313" key="3">
    <source>
        <dbReference type="EMBL" id="EGG15377.1"/>
    </source>
</evidence>
<keyword evidence="2" id="KW-1133">Transmembrane helix</keyword>